<name>A0A671WB80_SPAAU</name>
<dbReference type="GO" id="GO:0005615">
    <property type="term" value="C:extracellular space"/>
    <property type="evidence" value="ECO:0007669"/>
    <property type="project" value="TreeGrafter"/>
</dbReference>
<protein>
    <recommendedName>
        <fullName evidence="3">Insulin-like growth factor-binding protein 1</fullName>
    </recommendedName>
</protein>
<dbReference type="GO" id="GO:0031994">
    <property type="term" value="F:insulin-like growth factor I binding"/>
    <property type="evidence" value="ECO:0007669"/>
    <property type="project" value="Ensembl"/>
</dbReference>
<dbReference type="InterPro" id="IPR022322">
    <property type="entry name" value="IGFBP1"/>
</dbReference>
<keyword evidence="8" id="KW-1015">Disulfide bond</keyword>
<dbReference type="PROSITE" id="PS51323">
    <property type="entry name" value="IGFBP_N_2"/>
    <property type="match status" value="1"/>
</dbReference>
<dbReference type="PANTHER" id="PTHR11551:SF6">
    <property type="entry name" value="INSULIN-LIKE GROWTH FACTOR-BINDING PROTEIN 1"/>
    <property type="match status" value="1"/>
</dbReference>
<dbReference type="GO" id="GO:0008285">
    <property type="term" value="P:negative regulation of cell population proliferation"/>
    <property type="evidence" value="ECO:0007669"/>
    <property type="project" value="Ensembl"/>
</dbReference>
<dbReference type="PRINTS" id="PR01976">
    <property type="entry name" value="IGFBPFAMILY"/>
</dbReference>
<evidence type="ECO:0000313" key="17">
    <source>
        <dbReference type="Proteomes" id="UP000472265"/>
    </source>
</evidence>
<dbReference type="PROSITE" id="PS51162">
    <property type="entry name" value="THYROGLOBULIN_1_2"/>
    <property type="match status" value="1"/>
</dbReference>
<keyword evidence="9" id="KW-0340">Growth factor binding</keyword>
<dbReference type="InterPro" id="IPR009030">
    <property type="entry name" value="Growth_fac_rcpt_cys_sf"/>
</dbReference>
<evidence type="ECO:0000256" key="12">
    <source>
        <dbReference type="SAM" id="MobiDB-lite"/>
    </source>
</evidence>
<evidence type="ECO:0000256" key="8">
    <source>
        <dbReference type="ARBA" id="ARBA00023157"/>
    </source>
</evidence>
<evidence type="ECO:0000313" key="16">
    <source>
        <dbReference type="Ensembl" id="ENSSAUP00010033861.1"/>
    </source>
</evidence>
<keyword evidence="4" id="KW-0964">Secreted</keyword>
<proteinExistence type="predicted"/>
<keyword evidence="6" id="KW-0341">Growth regulation</keyword>
<accession>A0A671WB80</accession>
<dbReference type="SUPFAM" id="SSF57184">
    <property type="entry name" value="Growth factor receptor domain"/>
    <property type="match status" value="1"/>
</dbReference>
<dbReference type="Pfam" id="PF00086">
    <property type="entry name" value="Thyroglobulin_1"/>
    <property type="match status" value="1"/>
</dbReference>
<dbReference type="GO" id="GO:0031099">
    <property type="term" value="P:regeneration"/>
    <property type="evidence" value="ECO:0007669"/>
    <property type="project" value="Ensembl"/>
</dbReference>
<evidence type="ECO:0000256" key="6">
    <source>
        <dbReference type="ARBA" id="ARBA00022604"/>
    </source>
</evidence>
<dbReference type="SUPFAM" id="SSF57610">
    <property type="entry name" value="Thyroglobulin type-1 domain"/>
    <property type="match status" value="1"/>
</dbReference>
<evidence type="ECO:0000256" key="9">
    <source>
        <dbReference type="ARBA" id="ARBA00023183"/>
    </source>
</evidence>
<dbReference type="CDD" id="cd00191">
    <property type="entry name" value="TY"/>
    <property type="match status" value="1"/>
</dbReference>
<evidence type="ECO:0000259" key="14">
    <source>
        <dbReference type="PROSITE" id="PS51162"/>
    </source>
</evidence>
<evidence type="ECO:0000256" key="2">
    <source>
        <dbReference type="ARBA" id="ARBA00004613"/>
    </source>
</evidence>
<comment type="caution">
    <text evidence="11">Lacks conserved residue(s) required for the propagation of feature annotation.</text>
</comment>
<dbReference type="PROSITE" id="PS00222">
    <property type="entry name" value="IGFBP_N_1"/>
    <property type="match status" value="1"/>
</dbReference>
<evidence type="ECO:0000256" key="10">
    <source>
        <dbReference type="ARBA" id="ARBA00049694"/>
    </source>
</evidence>
<dbReference type="PRINTS" id="PR01977">
    <property type="entry name" value="IGFBPFAMILY1"/>
</dbReference>
<keyword evidence="5" id="KW-0597">Phosphoprotein</keyword>
<keyword evidence="13" id="KW-0812">Transmembrane</keyword>
<dbReference type="GO" id="GO:0043567">
    <property type="term" value="P:regulation of insulin-like growth factor receptor signaling pathway"/>
    <property type="evidence" value="ECO:0007669"/>
    <property type="project" value="TreeGrafter"/>
</dbReference>
<comment type="function">
    <text evidence="1">IGF-binding proteins prolong the half-life of the IGFs and have been shown to either inhibit or stimulate the growth promoting effects of the IGFs on cell culture. They alter the interaction of IGFs with their cell surface receptors.</text>
</comment>
<dbReference type="AlphaFoldDB" id="A0A671WB80"/>
<dbReference type="InterPro" id="IPR036857">
    <property type="entry name" value="Thyroglobulin_1_sf"/>
</dbReference>
<dbReference type="InterPro" id="IPR000867">
    <property type="entry name" value="IGFBP-like"/>
</dbReference>
<dbReference type="Proteomes" id="UP000472265">
    <property type="component" value="Chromosome 11"/>
</dbReference>
<dbReference type="InterPro" id="IPR000716">
    <property type="entry name" value="Thyroglobulin_1"/>
</dbReference>
<evidence type="ECO:0000256" key="3">
    <source>
        <dbReference type="ARBA" id="ARBA00013675"/>
    </source>
</evidence>
<comment type="subcellular location">
    <subcellularLocation>
        <location evidence="2">Secreted</location>
    </subcellularLocation>
</comment>
<dbReference type="InterPro" id="IPR022321">
    <property type="entry name" value="IGFBP_1-6_chordata"/>
</dbReference>
<evidence type="ECO:0000256" key="4">
    <source>
        <dbReference type="ARBA" id="ARBA00022525"/>
    </source>
</evidence>
<keyword evidence="13" id="KW-0472">Membrane</keyword>
<dbReference type="FunFam" id="4.10.40.20:FF:000001">
    <property type="entry name" value="Insulin-like growth factor binding protein 5"/>
    <property type="match status" value="1"/>
</dbReference>
<evidence type="ECO:0000256" key="5">
    <source>
        <dbReference type="ARBA" id="ARBA00022553"/>
    </source>
</evidence>
<dbReference type="PROSITE" id="PS00484">
    <property type="entry name" value="THYROGLOBULIN_1_1"/>
    <property type="match status" value="1"/>
</dbReference>
<reference evidence="16" key="2">
    <citation type="submission" date="2025-08" db="UniProtKB">
        <authorList>
            <consortium name="Ensembl"/>
        </authorList>
    </citation>
    <scope>IDENTIFICATION</scope>
</reference>
<dbReference type="Ensembl" id="ENSSAUT00010035672.1">
    <property type="protein sequence ID" value="ENSSAUP00010033861.1"/>
    <property type="gene ID" value="ENSSAUG00010014351.1"/>
</dbReference>
<reference evidence="16" key="1">
    <citation type="submission" date="2021-04" db="EMBL/GenBank/DDBJ databases">
        <authorList>
            <consortium name="Wellcome Sanger Institute Data Sharing"/>
        </authorList>
    </citation>
    <scope>NUCLEOTIDE SEQUENCE [LARGE SCALE GENOMIC DNA]</scope>
</reference>
<dbReference type="Pfam" id="PF00219">
    <property type="entry name" value="IGFBP"/>
    <property type="match status" value="1"/>
</dbReference>
<keyword evidence="13" id="KW-1133">Transmembrane helix</keyword>
<dbReference type="Gene3D" id="4.10.40.20">
    <property type="match status" value="1"/>
</dbReference>
<dbReference type="GO" id="GO:0031995">
    <property type="term" value="F:insulin-like growth factor II binding"/>
    <property type="evidence" value="ECO:0007669"/>
    <property type="project" value="Ensembl"/>
</dbReference>
<evidence type="ECO:0000256" key="13">
    <source>
        <dbReference type="SAM" id="Phobius"/>
    </source>
</evidence>
<evidence type="ECO:0000256" key="1">
    <source>
        <dbReference type="ARBA" id="ARBA00003811"/>
    </source>
</evidence>
<dbReference type="InterPro" id="IPR017891">
    <property type="entry name" value="Insulin_GF-bd_Cys-rich_CS"/>
</dbReference>
<dbReference type="GeneTree" id="ENSGT00940000157394"/>
<organism evidence="16 17">
    <name type="scientific">Sparus aurata</name>
    <name type="common">Gilthead sea bream</name>
    <dbReference type="NCBI Taxonomy" id="8175"/>
    <lineage>
        <taxon>Eukaryota</taxon>
        <taxon>Metazoa</taxon>
        <taxon>Chordata</taxon>
        <taxon>Craniata</taxon>
        <taxon>Vertebrata</taxon>
        <taxon>Euteleostomi</taxon>
        <taxon>Actinopterygii</taxon>
        <taxon>Neopterygii</taxon>
        <taxon>Teleostei</taxon>
        <taxon>Neoteleostei</taxon>
        <taxon>Acanthomorphata</taxon>
        <taxon>Eupercaria</taxon>
        <taxon>Spariformes</taxon>
        <taxon>Sparidae</taxon>
        <taxon>Sparus</taxon>
    </lineage>
</organism>
<dbReference type="GO" id="GO:0001666">
    <property type="term" value="P:response to hypoxia"/>
    <property type="evidence" value="ECO:0007669"/>
    <property type="project" value="Ensembl"/>
</dbReference>
<dbReference type="OMA" id="CVNTWNG"/>
<dbReference type="PANTHER" id="PTHR11551">
    <property type="entry name" value="INSULIN-LIKE GROWTH FACTOR BINDING PROTEIN"/>
    <property type="match status" value="1"/>
</dbReference>
<evidence type="ECO:0000259" key="15">
    <source>
        <dbReference type="PROSITE" id="PS51323"/>
    </source>
</evidence>
<keyword evidence="7" id="KW-0732">Signal</keyword>
<feature type="region of interest" description="Disordered" evidence="12">
    <location>
        <begin position="197"/>
        <end position="252"/>
    </location>
</feature>
<feature type="transmembrane region" description="Helical" evidence="13">
    <location>
        <begin position="65"/>
        <end position="88"/>
    </location>
</feature>
<feature type="domain" description="Thyroglobulin type-1" evidence="14">
    <location>
        <begin position="271"/>
        <end position="349"/>
    </location>
</feature>
<feature type="domain" description="IGFBP N-terminal" evidence="15">
    <location>
        <begin position="121"/>
        <end position="202"/>
    </location>
</feature>
<feature type="compositionally biased region" description="Low complexity" evidence="12">
    <location>
        <begin position="200"/>
        <end position="211"/>
    </location>
</feature>
<dbReference type="GO" id="GO:0048640">
    <property type="term" value="P:negative regulation of developmental growth"/>
    <property type="evidence" value="ECO:0007669"/>
    <property type="project" value="UniProtKB-ARBA"/>
</dbReference>
<comment type="subunit">
    <text evidence="10">Binds equally well IGF1 and IGF2. Interacts with integrin ITGA5:ITGB1. Interacts with VHL; this interaction inhibits HIF1A degradation.</text>
</comment>
<dbReference type="GO" id="GO:0005737">
    <property type="term" value="C:cytoplasm"/>
    <property type="evidence" value="ECO:0007669"/>
    <property type="project" value="Ensembl"/>
</dbReference>
<evidence type="ECO:0000256" key="11">
    <source>
        <dbReference type="PROSITE-ProRule" id="PRU00500"/>
    </source>
</evidence>
<reference evidence="16" key="3">
    <citation type="submission" date="2025-09" db="UniProtKB">
        <authorList>
            <consortium name="Ensembl"/>
        </authorList>
    </citation>
    <scope>IDENTIFICATION</scope>
</reference>
<keyword evidence="17" id="KW-1185">Reference proteome</keyword>
<dbReference type="SMART" id="SM00121">
    <property type="entry name" value="IB"/>
    <property type="match status" value="1"/>
</dbReference>
<dbReference type="FunFam" id="4.10.800.10:FF:000002">
    <property type="entry name" value="Insulin-like growth factor-binding protein 2"/>
    <property type="match status" value="1"/>
</dbReference>
<dbReference type="Gene3D" id="4.10.800.10">
    <property type="entry name" value="Thyroglobulin type-1"/>
    <property type="match status" value="1"/>
</dbReference>
<gene>
    <name evidence="16" type="primary">IGFBP1</name>
    <name evidence="16" type="synonym">igfbp1a</name>
</gene>
<evidence type="ECO:0000256" key="7">
    <source>
        <dbReference type="ARBA" id="ARBA00022729"/>
    </source>
</evidence>
<sequence length="350" mass="37605">MSCLTGHRRANQSPSYHHTFFSEIIHNADASNTLGGPGYKYGCAQHTVRHFPKIKRKTQLSKNRLSPLIILSTLLYILYSIFGIQLTMLATGGLYLQHVVVAAVCSVLATGTLGSPVVGPEPIRCAPCTPEKLSQCPAVAPGCAEVLREPGCGCCLACALAAGELCGIYTAPCGSGLRCTPRPGDPRPLHSLTRGQAVCTESTEPETTPEPQAQDQGEPEAEVENAAIVSDPGSSHYLPGHSKPYDPRAAADAQESMKAKLVAIRKKLLETGPCHVELQRALDKIAKSQQKLGDKLTRFYLPNCDKRGLYKPKQCESSLDGQRGRCWCVNSWNGKKILGSTDLPADAECP</sequence>
<dbReference type="SMART" id="SM00211">
    <property type="entry name" value="TY"/>
    <property type="match status" value="1"/>
</dbReference>
<dbReference type="InParanoid" id="A0A671WB80"/>